<keyword evidence="11" id="KW-1185">Reference proteome</keyword>
<comment type="similarity">
    <text evidence="1">Belongs to the peptidase C48 family.</text>
</comment>
<dbReference type="PROSITE" id="PS50600">
    <property type="entry name" value="ULP_PROTEASE"/>
    <property type="match status" value="1"/>
</dbReference>
<proteinExistence type="inferred from homology"/>
<evidence type="ECO:0000259" key="9">
    <source>
        <dbReference type="PROSITE" id="PS50600"/>
    </source>
</evidence>
<evidence type="ECO:0000256" key="2">
    <source>
        <dbReference type="ARBA" id="ARBA00006668"/>
    </source>
</evidence>
<evidence type="ECO:0000256" key="1">
    <source>
        <dbReference type="ARBA" id="ARBA00005234"/>
    </source>
</evidence>
<evidence type="ECO:0000256" key="8">
    <source>
        <dbReference type="ARBA" id="ARBA00035438"/>
    </source>
</evidence>
<keyword evidence="6" id="KW-0687">Ribonucleoprotein</keyword>
<dbReference type="GO" id="GO:0032543">
    <property type="term" value="P:mitochondrial translation"/>
    <property type="evidence" value="ECO:0007669"/>
    <property type="project" value="TreeGrafter"/>
</dbReference>
<dbReference type="GO" id="GO:0006508">
    <property type="term" value="P:proteolysis"/>
    <property type="evidence" value="ECO:0007669"/>
    <property type="project" value="UniProtKB-KW"/>
</dbReference>
<dbReference type="Pfam" id="PF02902">
    <property type="entry name" value="Peptidase_C48"/>
    <property type="match status" value="1"/>
</dbReference>
<dbReference type="InterPro" id="IPR038765">
    <property type="entry name" value="Papain-like_cys_pep_sf"/>
</dbReference>
<evidence type="ECO:0000256" key="4">
    <source>
        <dbReference type="ARBA" id="ARBA00022801"/>
    </source>
</evidence>
<feature type="domain" description="Ubiquitin-like protease family profile" evidence="9">
    <location>
        <begin position="9"/>
        <end position="162"/>
    </location>
</feature>
<evidence type="ECO:0000256" key="5">
    <source>
        <dbReference type="ARBA" id="ARBA00022980"/>
    </source>
</evidence>
<dbReference type="EMBL" id="JABEBT010000001">
    <property type="protein sequence ID" value="KAF7640219.1"/>
    <property type="molecule type" value="Genomic_DNA"/>
</dbReference>
<gene>
    <name evidence="10" type="ORF">Mgra_00000047</name>
</gene>
<dbReference type="Gene3D" id="3.40.395.10">
    <property type="entry name" value="Adenoviral Proteinase, Chain A"/>
    <property type="match status" value="1"/>
</dbReference>
<dbReference type="OrthoDB" id="407221at2759"/>
<comment type="similarity">
    <text evidence="2">Belongs to the bacterial ribosomal protein bS16 family.</text>
</comment>
<name>A0A8T0A4H8_9BILA</name>
<dbReference type="InterPro" id="IPR023803">
    <property type="entry name" value="Ribosomal_bS16_dom_sf"/>
</dbReference>
<keyword evidence="3" id="KW-0645">Protease</keyword>
<sequence>MRLLSYEDIIIHDEDAITFHGHGWLTDNIVNFAIICIVYATQCELIKYETNHIDDLLKNIGINSKKWNIFIYNNSNNPDQVYSGSHWSLLLFNPNKRNFLLFDPAKMANKTYIDEPIYSFVSKMKNYLNISSNEAISRYCQFPFMEVSGDCGIYIIEYARIIFKHICVDYYVNPDFLKFDGYLKEGLVGVEKVREEWKRLFFLCFLALMRQLVNPALFGRPYVYLAPFGCNDRLVYHIAVYPDKALGQHYRGNMIEDLGTFDPLPNDKNEKVVSIKYDRLKYWLGVRNAEVSVPLLELLGLSGLLPLHPNTFTRARTHRRLIYKAFEKRNENKNIEENLKNEEKS</sequence>
<dbReference type="Gene3D" id="3.30.1320.10">
    <property type="match status" value="1"/>
</dbReference>
<dbReference type="GO" id="GO:0008234">
    <property type="term" value="F:cysteine-type peptidase activity"/>
    <property type="evidence" value="ECO:0007669"/>
    <property type="project" value="InterPro"/>
</dbReference>
<accession>A0A8T0A4H8</accession>
<dbReference type="SUPFAM" id="SSF54001">
    <property type="entry name" value="Cysteine proteinases"/>
    <property type="match status" value="1"/>
</dbReference>
<dbReference type="Proteomes" id="UP000605970">
    <property type="component" value="Unassembled WGS sequence"/>
</dbReference>
<dbReference type="InterPro" id="IPR003653">
    <property type="entry name" value="Peptidase_C48_C"/>
</dbReference>
<evidence type="ECO:0000256" key="7">
    <source>
        <dbReference type="ARBA" id="ARBA00035263"/>
    </source>
</evidence>
<dbReference type="PANTHER" id="PTHR12919">
    <property type="entry name" value="30S RIBOSOMAL PROTEIN S16"/>
    <property type="match status" value="1"/>
</dbReference>
<reference evidence="10" key="1">
    <citation type="journal article" date="2020" name="Ecol. Evol.">
        <title>Genome structure and content of the rice root-knot nematode (Meloidogyne graminicola).</title>
        <authorList>
            <person name="Phan N.T."/>
            <person name="Danchin E.G.J."/>
            <person name="Klopp C."/>
            <person name="Perfus-Barbeoch L."/>
            <person name="Kozlowski D.K."/>
            <person name="Koutsovoulos G.D."/>
            <person name="Lopez-Roques C."/>
            <person name="Bouchez O."/>
            <person name="Zahm M."/>
            <person name="Besnard G."/>
            <person name="Bellafiore S."/>
        </authorList>
    </citation>
    <scope>NUCLEOTIDE SEQUENCE</scope>
    <source>
        <strain evidence="10">VN-18</strain>
    </source>
</reference>
<dbReference type="Pfam" id="PF00886">
    <property type="entry name" value="Ribosomal_S16"/>
    <property type="match status" value="1"/>
</dbReference>
<dbReference type="PANTHER" id="PTHR12919:SF20">
    <property type="entry name" value="SMALL RIBOSOMAL SUBUNIT PROTEIN BS16M"/>
    <property type="match status" value="1"/>
</dbReference>
<dbReference type="InterPro" id="IPR000307">
    <property type="entry name" value="Ribosomal_bS16"/>
</dbReference>
<organism evidence="10 11">
    <name type="scientific">Meloidogyne graminicola</name>
    <dbReference type="NCBI Taxonomy" id="189291"/>
    <lineage>
        <taxon>Eukaryota</taxon>
        <taxon>Metazoa</taxon>
        <taxon>Ecdysozoa</taxon>
        <taxon>Nematoda</taxon>
        <taxon>Chromadorea</taxon>
        <taxon>Rhabditida</taxon>
        <taxon>Tylenchina</taxon>
        <taxon>Tylenchomorpha</taxon>
        <taxon>Tylenchoidea</taxon>
        <taxon>Meloidogynidae</taxon>
        <taxon>Meloidogyninae</taxon>
        <taxon>Meloidogyne</taxon>
    </lineage>
</organism>
<comment type="caution">
    <text evidence="10">The sequence shown here is derived from an EMBL/GenBank/DDBJ whole genome shotgun (WGS) entry which is preliminary data.</text>
</comment>
<dbReference type="SUPFAM" id="SSF54565">
    <property type="entry name" value="Ribosomal protein S16"/>
    <property type="match status" value="1"/>
</dbReference>
<protein>
    <recommendedName>
        <fullName evidence="7">Small ribosomal subunit protein bS16m</fullName>
    </recommendedName>
    <alternativeName>
        <fullName evidence="8">28S ribosomal protein S16, mitochondrial</fullName>
    </alternativeName>
</protein>
<evidence type="ECO:0000256" key="6">
    <source>
        <dbReference type="ARBA" id="ARBA00023274"/>
    </source>
</evidence>
<evidence type="ECO:0000313" key="10">
    <source>
        <dbReference type="EMBL" id="KAF7640219.1"/>
    </source>
</evidence>
<dbReference type="GO" id="GO:0003735">
    <property type="term" value="F:structural constituent of ribosome"/>
    <property type="evidence" value="ECO:0007669"/>
    <property type="project" value="InterPro"/>
</dbReference>
<dbReference type="GO" id="GO:0005763">
    <property type="term" value="C:mitochondrial small ribosomal subunit"/>
    <property type="evidence" value="ECO:0007669"/>
    <property type="project" value="TreeGrafter"/>
</dbReference>
<keyword evidence="4" id="KW-0378">Hydrolase</keyword>
<keyword evidence="5" id="KW-0689">Ribosomal protein</keyword>
<dbReference type="AlphaFoldDB" id="A0A8T0A4H8"/>
<evidence type="ECO:0000256" key="3">
    <source>
        <dbReference type="ARBA" id="ARBA00022670"/>
    </source>
</evidence>
<evidence type="ECO:0000313" key="11">
    <source>
        <dbReference type="Proteomes" id="UP000605970"/>
    </source>
</evidence>